<evidence type="ECO:0000313" key="4">
    <source>
        <dbReference type="EMBL" id="UNP30036.1"/>
    </source>
</evidence>
<proteinExistence type="predicted"/>
<dbReference type="SUPFAM" id="SSF56601">
    <property type="entry name" value="beta-lactamase/transpeptidase-like"/>
    <property type="match status" value="2"/>
</dbReference>
<gene>
    <name evidence="4" type="ORF">MOV92_01740</name>
</gene>
<dbReference type="PANTHER" id="PTHR43283:SF3">
    <property type="entry name" value="BETA-LACTAMASE FAMILY PROTEIN (AFU_ORTHOLOGUE AFUA_5G07500)"/>
    <property type="match status" value="1"/>
</dbReference>
<accession>A0ABY3XER2</accession>
<dbReference type="Proteomes" id="UP000829194">
    <property type="component" value="Chromosome"/>
</dbReference>
<dbReference type="InterPro" id="IPR001466">
    <property type="entry name" value="Beta-lactam-related"/>
</dbReference>
<dbReference type="PANTHER" id="PTHR43283">
    <property type="entry name" value="BETA-LACTAMASE-RELATED"/>
    <property type="match status" value="1"/>
</dbReference>
<dbReference type="Pfam" id="PF00144">
    <property type="entry name" value="Beta-lactamase"/>
    <property type="match status" value="1"/>
</dbReference>
<dbReference type="InterPro" id="IPR050789">
    <property type="entry name" value="Diverse_Enzym_Activities"/>
</dbReference>
<evidence type="ECO:0000313" key="5">
    <source>
        <dbReference type="Proteomes" id="UP000829194"/>
    </source>
</evidence>
<organism evidence="4 5">
    <name type="scientific">Lysobacter gummosus</name>
    <dbReference type="NCBI Taxonomy" id="262324"/>
    <lineage>
        <taxon>Bacteria</taxon>
        <taxon>Pseudomonadati</taxon>
        <taxon>Pseudomonadota</taxon>
        <taxon>Gammaproteobacteria</taxon>
        <taxon>Lysobacterales</taxon>
        <taxon>Lysobacteraceae</taxon>
        <taxon>Lysobacter</taxon>
    </lineage>
</organism>
<evidence type="ECO:0000256" key="2">
    <source>
        <dbReference type="SAM" id="SignalP"/>
    </source>
</evidence>
<dbReference type="RefSeq" id="WP_148648701.1">
    <property type="nucleotide sequence ID" value="NZ_CP011131.1"/>
</dbReference>
<feature type="domain" description="Beta-lactamase-related" evidence="3">
    <location>
        <begin position="76"/>
        <end position="348"/>
    </location>
</feature>
<keyword evidence="2" id="KW-0732">Signal</keyword>
<reference evidence="4 5" key="1">
    <citation type="submission" date="2022-03" db="EMBL/GenBank/DDBJ databases">
        <title>Complete genome sequence of Lysobacter capsici VKM B-2533 and Lysobacter gummosus 10.1.1, promising sources of lytic agents.</title>
        <authorList>
            <person name="Tarlachkov S.V."/>
            <person name="Kudryakova I.V."/>
            <person name="Afoshin A.S."/>
            <person name="Leontyevskaya E.A."/>
            <person name="Leontyevskaya N.V."/>
        </authorList>
    </citation>
    <scope>NUCLEOTIDE SEQUENCE [LARGE SCALE GENOMIC DNA]</scope>
    <source>
        <strain evidence="4 5">10.1.1</strain>
    </source>
</reference>
<keyword evidence="5" id="KW-1185">Reference proteome</keyword>
<feature type="chain" id="PRO_5045425107" evidence="2">
    <location>
        <begin position="25"/>
        <end position="570"/>
    </location>
</feature>
<sequence>MPVFPVLRRCLLILGAGWTGAASANDVASAAHAGSMSFVGGASAPAAEATDAQPAPPRSEPVSTSAVTSDFSALHAFMRESTDARGYLGAVTLILRDGRIVDFQSYGQRDLARREPMRKDAIFRIYSMSKTVASAAVMLLVEQGRVRLDDPISRYLPELAQRQVTTAGDGGKPALRPAASEITVRHLLTHTAGFAAGLKGDDAALAAMQRNDPHGASDLRGFVERLSHAPLAADPGTRFGYDGAAIEVLARMVEVVSGQPFDAFLRERIFQPLGMRDTGFEVPVAQRGRVVDITTMGDDGRLRIADGPSARKPGAALNAYPSGAGGLYSTACDYARFAQMLLDGGAIAGRLGDSACDDGLAAEQRALENSPQGEDARLPTHLQPSFPRRRESRDFSAISQVRHSRERGLRFTSAAAEHPATSGLLARKALDSRVRGNDEVRERRDLPASHQHRRLLRAETVALMLSNQLTMLDPPVHQYSPNEGFGFGGSVVIDIGRDGRPGSLGRFGWPGAASTTYAIDPAQHRVAIALLQHLPRSDVKADLPRISRNFYRLVDETMNQRSTSNAKATP</sequence>
<dbReference type="InterPro" id="IPR012338">
    <property type="entry name" value="Beta-lactam/transpept-like"/>
</dbReference>
<feature type="region of interest" description="Disordered" evidence="1">
    <location>
        <begin position="367"/>
        <end position="395"/>
    </location>
</feature>
<dbReference type="Gene3D" id="3.40.710.10">
    <property type="entry name" value="DD-peptidase/beta-lactamase superfamily"/>
    <property type="match status" value="2"/>
</dbReference>
<name>A0ABY3XER2_9GAMM</name>
<protein>
    <submittedName>
        <fullName evidence="4">Beta-lactamase family protein</fullName>
    </submittedName>
</protein>
<dbReference type="EMBL" id="CP093547">
    <property type="protein sequence ID" value="UNP30036.1"/>
    <property type="molecule type" value="Genomic_DNA"/>
</dbReference>
<evidence type="ECO:0000259" key="3">
    <source>
        <dbReference type="Pfam" id="PF00144"/>
    </source>
</evidence>
<feature type="signal peptide" evidence="2">
    <location>
        <begin position="1"/>
        <end position="24"/>
    </location>
</feature>
<evidence type="ECO:0000256" key="1">
    <source>
        <dbReference type="SAM" id="MobiDB-lite"/>
    </source>
</evidence>